<evidence type="ECO:0000256" key="6">
    <source>
        <dbReference type="ARBA" id="ARBA00022454"/>
    </source>
</evidence>
<evidence type="ECO:0000256" key="1">
    <source>
        <dbReference type="ARBA" id="ARBA00004123"/>
    </source>
</evidence>
<evidence type="ECO:0000256" key="13">
    <source>
        <dbReference type="ARBA" id="ARBA00023212"/>
    </source>
</evidence>
<organism evidence="18 19">
    <name type="scientific">Paracoccidioides brasiliensis</name>
    <dbReference type="NCBI Taxonomy" id="121759"/>
    <lineage>
        <taxon>Eukaryota</taxon>
        <taxon>Fungi</taxon>
        <taxon>Dikarya</taxon>
        <taxon>Ascomycota</taxon>
        <taxon>Pezizomycotina</taxon>
        <taxon>Eurotiomycetes</taxon>
        <taxon>Eurotiomycetidae</taxon>
        <taxon>Onygenales</taxon>
        <taxon>Ajellomycetaceae</taxon>
        <taxon>Paracoccidioides</taxon>
    </lineage>
</organism>
<dbReference type="VEuPathDB" id="FungiDB:PABG_00383"/>
<protein>
    <recommendedName>
        <fullName evidence="5">DASH complex subunit ASK1</fullName>
    </recommendedName>
</protein>
<evidence type="ECO:0000313" key="18">
    <source>
        <dbReference type="EMBL" id="ODH43665.1"/>
    </source>
</evidence>
<dbReference type="GO" id="GO:0008608">
    <property type="term" value="P:attachment of spindle microtubules to kinetochore"/>
    <property type="evidence" value="ECO:0007669"/>
    <property type="project" value="InterPro"/>
</dbReference>
<evidence type="ECO:0000256" key="5">
    <source>
        <dbReference type="ARBA" id="ARBA00014520"/>
    </source>
</evidence>
<dbReference type="PANTHER" id="PTHR28200">
    <property type="entry name" value="DASH COMPLEX SUBUNIT ASK1"/>
    <property type="match status" value="1"/>
</dbReference>
<evidence type="ECO:0000256" key="8">
    <source>
        <dbReference type="ARBA" id="ARBA00022618"/>
    </source>
</evidence>
<dbReference type="GO" id="GO:0042729">
    <property type="term" value="C:DASH complex"/>
    <property type="evidence" value="ECO:0007669"/>
    <property type="project" value="InterPro"/>
</dbReference>
<gene>
    <name evidence="18" type="ORF">ACO22_01009</name>
</gene>
<evidence type="ECO:0000256" key="17">
    <source>
        <dbReference type="SAM" id="MobiDB-lite"/>
    </source>
</evidence>
<evidence type="ECO:0000256" key="2">
    <source>
        <dbReference type="ARBA" id="ARBA00004186"/>
    </source>
</evidence>
<name>A0A1D2JMU3_PARBR</name>
<feature type="region of interest" description="Disordered" evidence="17">
    <location>
        <begin position="236"/>
        <end position="360"/>
    </location>
</feature>
<dbReference type="AlphaFoldDB" id="A0A1D2JMU3"/>
<evidence type="ECO:0000256" key="16">
    <source>
        <dbReference type="ARBA" id="ARBA00023328"/>
    </source>
</evidence>
<dbReference type="EMBL" id="LZYO01000022">
    <property type="protein sequence ID" value="ODH43665.1"/>
    <property type="molecule type" value="Genomic_DNA"/>
</dbReference>
<feature type="compositionally biased region" description="Polar residues" evidence="17">
    <location>
        <begin position="75"/>
        <end position="92"/>
    </location>
</feature>
<dbReference type="GO" id="GO:0005874">
    <property type="term" value="C:microtubule"/>
    <property type="evidence" value="ECO:0007669"/>
    <property type="project" value="UniProtKB-KW"/>
</dbReference>
<sequence>MSRPIPVQRNLTLTEELERLEHHAHRIVTSSILPIVEQYAAQSREVWEGSKFWKQFFESSANVSLSGYEEHLPSESGQEGTFTEDSTFNTRNSTDDDVTESYATTSSESLDLRHGDDAPDLSSLTITPSHSTPRPRVHLERDNDDEITSSSINYPNPYEALHRVPEETPSRSRIAEPVTPGRTQRTHSVTHHGSQAPTFSVLAPSPTRGMPSTVKKVGKPTDPVLRRILDKTYRIQATPLASSRKSYHNPTRIITTPKSKPRSGYLDSSPISSPEIEVPKLHSEVFSSPIKGGGESRPRQRRPSKSSRIPQPGISVLTPAKHKQNASKPKSSKGWDSDDLDDGDDDDATSLFGNSPPKTIQFHIPQSRLLKTPAKEASKRIVSDLLYTAGGGEDNTDEFENSPSIVRRVAGLEDESF</sequence>
<accession>A0A1D2JMU3</accession>
<comment type="caution">
    <text evidence="18">The sequence shown here is derived from an EMBL/GenBank/DDBJ whole genome shotgun (WGS) entry which is preliminary data.</text>
</comment>
<reference evidence="18 19" key="1">
    <citation type="submission" date="2016-06" db="EMBL/GenBank/DDBJ databases">
        <authorList>
            <person name="Kjaerup R.B."/>
            <person name="Dalgaard T.S."/>
            <person name="Juul-Madsen H.R."/>
        </authorList>
    </citation>
    <scope>NUCLEOTIDE SEQUENCE [LARGE SCALE GENOMIC DNA]</scope>
    <source>
        <strain evidence="18 19">Pb300</strain>
    </source>
</reference>
<dbReference type="Proteomes" id="UP000242814">
    <property type="component" value="Unassembled WGS sequence"/>
</dbReference>
<dbReference type="GO" id="GO:0051301">
    <property type="term" value="P:cell division"/>
    <property type="evidence" value="ECO:0007669"/>
    <property type="project" value="UniProtKB-KW"/>
</dbReference>
<feature type="compositionally biased region" description="Basic and acidic residues" evidence="17">
    <location>
        <begin position="160"/>
        <end position="174"/>
    </location>
</feature>
<keyword evidence="14" id="KW-0539">Nucleus</keyword>
<keyword evidence="16" id="KW-0137">Centromere</keyword>
<keyword evidence="8" id="KW-0132">Cell division</keyword>
<feature type="region of interest" description="Disordered" evidence="17">
    <location>
        <begin position="68"/>
        <end position="219"/>
    </location>
</feature>
<evidence type="ECO:0000256" key="9">
    <source>
        <dbReference type="ARBA" id="ARBA00022701"/>
    </source>
</evidence>
<evidence type="ECO:0000256" key="15">
    <source>
        <dbReference type="ARBA" id="ARBA00023306"/>
    </source>
</evidence>
<evidence type="ECO:0000256" key="12">
    <source>
        <dbReference type="ARBA" id="ARBA00022838"/>
    </source>
</evidence>
<dbReference type="GO" id="GO:0044732">
    <property type="term" value="C:mitotic spindle pole body"/>
    <property type="evidence" value="ECO:0007669"/>
    <property type="project" value="TreeGrafter"/>
</dbReference>
<keyword evidence="7" id="KW-0963">Cytoplasm</keyword>
<keyword evidence="11" id="KW-0159">Chromosome partition</keyword>
<dbReference type="Pfam" id="PF08655">
    <property type="entry name" value="DASH_Ask1"/>
    <property type="match status" value="1"/>
</dbReference>
<evidence type="ECO:0000256" key="7">
    <source>
        <dbReference type="ARBA" id="ARBA00022490"/>
    </source>
</evidence>
<evidence type="ECO:0000313" key="19">
    <source>
        <dbReference type="Proteomes" id="UP000242814"/>
    </source>
</evidence>
<dbReference type="GO" id="GO:0072686">
    <property type="term" value="C:mitotic spindle"/>
    <property type="evidence" value="ECO:0007669"/>
    <property type="project" value="InterPro"/>
</dbReference>
<dbReference type="PANTHER" id="PTHR28200:SF1">
    <property type="entry name" value="DASH COMPLEX SUBUNIT ASK1"/>
    <property type="match status" value="1"/>
</dbReference>
<evidence type="ECO:0000256" key="4">
    <source>
        <dbReference type="ARBA" id="ARBA00010731"/>
    </source>
</evidence>
<comment type="subcellular location">
    <subcellularLocation>
        <location evidence="3">Chromosome</location>
        <location evidence="3">Centromere</location>
        <location evidence="3">Kinetochore</location>
    </subcellularLocation>
    <subcellularLocation>
        <location evidence="2">Cytoplasm</location>
        <location evidence="2">Cytoskeleton</location>
        <location evidence="2">Spindle</location>
    </subcellularLocation>
    <subcellularLocation>
        <location evidence="1">Nucleus</location>
    </subcellularLocation>
</comment>
<keyword evidence="12" id="KW-0995">Kinetochore</keyword>
<comment type="similarity">
    <text evidence="4">Belongs to the DASH complex ASK1 family.</text>
</comment>
<feature type="compositionally biased region" description="Acidic residues" evidence="17">
    <location>
        <begin position="337"/>
        <end position="348"/>
    </location>
</feature>
<evidence type="ECO:0000256" key="10">
    <source>
        <dbReference type="ARBA" id="ARBA00022776"/>
    </source>
</evidence>
<feature type="compositionally biased region" description="Polar residues" evidence="17">
    <location>
        <begin position="122"/>
        <end position="132"/>
    </location>
</feature>
<proteinExistence type="inferred from homology"/>
<keyword evidence="13" id="KW-0206">Cytoskeleton</keyword>
<evidence type="ECO:0000256" key="11">
    <source>
        <dbReference type="ARBA" id="ARBA00022829"/>
    </source>
</evidence>
<keyword evidence="9" id="KW-0493">Microtubule</keyword>
<keyword evidence="10" id="KW-0498">Mitosis</keyword>
<keyword evidence="15" id="KW-0131">Cell cycle</keyword>
<feature type="compositionally biased region" description="Polar residues" evidence="17">
    <location>
        <begin position="239"/>
        <end position="258"/>
    </location>
</feature>
<evidence type="ECO:0000256" key="3">
    <source>
        <dbReference type="ARBA" id="ARBA00004629"/>
    </source>
</evidence>
<dbReference type="InterPro" id="IPR013964">
    <property type="entry name" value="DASH_Ask1"/>
</dbReference>
<evidence type="ECO:0000256" key="14">
    <source>
        <dbReference type="ARBA" id="ARBA00023242"/>
    </source>
</evidence>
<keyword evidence="6" id="KW-0158">Chromosome</keyword>
<dbReference type="VEuPathDB" id="FungiDB:PADG_02793"/>